<feature type="transmembrane region" description="Helical" evidence="1">
    <location>
        <begin position="21"/>
        <end position="40"/>
    </location>
</feature>
<gene>
    <name evidence="3" type="ORF">LG35_08960</name>
</gene>
<sequence>MQHRGEHTRNGRPDKARTRRVSAAAPHLFFFLFLSASALLSQEDAAAQHRKVSAAFYNVENLFDTISSPFRNDSDFTPSGRYRWDAERYRTKLSRIARTIDDAGFDIVALAEVESERAVRDLTATLADDYNFIHRTTSDRRGIDIALLYKGDKFFPSEVSQIPSGTSREFLFVRGDLIGHETGLLVCHLPSKFNDKSYRTRAAVRLAAVADSLLCKAGCERLLVMGDFNGELHEPAFRKAFGRGRNGAYAEGKFRNALHECARGGFGSYCWNGQWLLYDNILVSESLAGDKGLHITQAGVFVRKYLLTGDGADTPSRERRGYPFRTFSGARYLGGYSDHLPVFVILSR</sequence>
<keyword evidence="4" id="KW-1185">Reference proteome</keyword>
<feature type="domain" description="Endonuclease/exonuclease/phosphatase" evidence="2">
    <location>
        <begin position="54"/>
        <end position="347"/>
    </location>
</feature>
<keyword evidence="1" id="KW-1133">Transmembrane helix</keyword>
<keyword evidence="1" id="KW-0812">Transmembrane</keyword>
<organism evidence="3 4">
    <name type="scientific">Alistipes inops</name>
    <dbReference type="NCBI Taxonomy" id="1501391"/>
    <lineage>
        <taxon>Bacteria</taxon>
        <taxon>Pseudomonadati</taxon>
        <taxon>Bacteroidota</taxon>
        <taxon>Bacteroidia</taxon>
        <taxon>Bacteroidales</taxon>
        <taxon>Rikenellaceae</taxon>
        <taxon>Alistipes</taxon>
    </lineage>
</organism>
<dbReference type="PANTHER" id="PTHR42834:SF1">
    <property type="entry name" value="ENDONUCLEASE_EXONUCLEASE_PHOSPHATASE FAMILY PROTEIN (AFU_ORTHOLOGUE AFUA_3G09210)"/>
    <property type="match status" value="1"/>
</dbReference>
<evidence type="ECO:0000256" key="1">
    <source>
        <dbReference type="SAM" id="Phobius"/>
    </source>
</evidence>
<dbReference type="InterPro" id="IPR036691">
    <property type="entry name" value="Endo/exonu/phosph_ase_sf"/>
</dbReference>
<evidence type="ECO:0000313" key="3">
    <source>
        <dbReference type="EMBL" id="KHE41169.1"/>
    </source>
</evidence>
<dbReference type="Pfam" id="PF19580">
    <property type="entry name" value="Exo_endo_phos_3"/>
    <property type="match status" value="1"/>
</dbReference>
<dbReference type="Gene3D" id="3.60.10.10">
    <property type="entry name" value="Endonuclease/exonuclease/phosphatase"/>
    <property type="match status" value="1"/>
</dbReference>
<comment type="caution">
    <text evidence="3">The sequence shown here is derived from an EMBL/GenBank/DDBJ whole genome shotgun (WGS) entry which is preliminary data.</text>
</comment>
<protein>
    <recommendedName>
        <fullName evidence="2">Endonuclease/exonuclease/phosphatase domain-containing protein</fullName>
    </recommendedName>
</protein>
<proteinExistence type="predicted"/>
<dbReference type="Proteomes" id="UP000030889">
    <property type="component" value="Unassembled WGS sequence"/>
</dbReference>
<dbReference type="RefSeq" id="WP_035474085.1">
    <property type="nucleotide sequence ID" value="NZ_JRGF01000013.1"/>
</dbReference>
<dbReference type="EMBL" id="JRGF01000013">
    <property type="protein sequence ID" value="KHE41169.1"/>
    <property type="molecule type" value="Genomic_DNA"/>
</dbReference>
<dbReference type="SUPFAM" id="SSF56219">
    <property type="entry name" value="DNase I-like"/>
    <property type="match status" value="1"/>
</dbReference>
<dbReference type="InterPro" id="IPR005135">
    <property type="entry name" value="Endo/exonuclease/phosphatase"/>
</dbReference>
<reference evidence="3 4" key="1">
    <citation type="submission" date="2014-09" db="EMBL/GenBank/DDBJ databases">
        <title>Alistipes sp. 627, sp. nov., a novel member of the family Rikenellaceae isolated from human faeces.</title>
        <authorList>
            <person name="Shkoporov A.N."/>
            <person name="Chaplin A.V."/>
            <person name="Motuzova O.V."/>
            <person name="Kafarskaia L.I."/>
            <person name="Khokhlova E.V."/>
            <person name="Efimov B.A."/>
        </authorList>
    </citation>
    <scope>NUCLEOTIDE SEQUENCE [LARGE SCALE GENOMIC DNA]</scope>
    <source>
        <strain evidence="3 4">627</strain>
    </source>
</reference>
<evidence type="ECO:0000313" key="4">
    <source>
        <dbReference type="Proteomes" id="UP000030889"/>
    </source>
</evidence>
<keyword evidence="1" id="KW-0472">Membrane</keyword>
<evidence type="ECO:0000259" key="2">
    <source>
        <dbReference type="Pfam" id="PF19580"/>
    </source>
</evidence>
<name>A0ABR4YHJ9_9BACT</name>
<dbReference type="PANTHER" id="PTHR42834">
    <property type="entry name" value="ENDONUCLEASE/EXONUCLEASE/PHOSPHATASE FAMILY PROTEIN (AFU_ORTHOLOGUE AFUA_3G09210)"/>
    <property type="match status" value="1"/>
</dbReference>
<accession>A0ABR4YHJ9</accession>